<name>A0A1W2CYM0_9SPHI</name>
<keyword evidence="2" id="KW-1185">Reference proteome</keyword>
<evidence type="ECO:0000313" key="1">
    <source>
        <dbReference type="EMBL" id="SMC89964.1"/>
    </source>
</evidence>
<gene>
    <name evidence="1" type="ORF">SAMN04488101_10548</name>
</gene>
<dbReference type="AlphaFoldDB" id="A0A1W2CYM0"/>
<dbReference type="RefSeq" id="WP_084289400.1">
    <property type="nucleotide sequence ID" value="NZ_FWYB01000005.1"/>
</dbReference>
<proteinExistence type="predicted"/>
<dbReference type="EMBL" id="FWYB01000005">
    <property type="protein sequence ID" value="SMC89964.1"/>
    <property type="molecule type" value="Genomic_DNA"/>
</dbReference>
<organism evidence="1 2">
    <name type="scientific">Pedobacter nyackensis</name>
    <dbReference type="NCBI Taxonomy" id="475255"/>
    <lineage>
        <taxon>Bacteria</taxon>
        <taxon>Pseudomonadati</taxon>
        <taxon>Bacteroidota</taxon>
        <taxon>Sphingobacteriia</taxon>
        <taxon>Sphingobacteriales</taxon>
        <taxon>Sphingobacteriaceae</taxon>
        <taxon>Pedobacter</taxon>
    </lineage>
</organism>
<sequence>MNNHQLYLHNRPTGSKEELEAFATETMHSFFNDYDLSECHYNLWLMMKQCIFVKHWQLCKEERAQMVNFYESFHKLILASSILYNSRENGEPAK</sequence>
<dbReference type="OrthoDB" id="624443at2"/>
<reference evidence="1 2" key="1">
    <citation type="submission" date="2017-04" db="EMBL/GenBank/DDBJ databases">
        <authorList>
            <person name="Afonso C.L."/>
            <person name="Miller P.J."/>
            <person name="Scott M.A."/>
            <person name="Spackman E."/>
            <person name="Goraichik I."/>
            <person name="Dimitrov K.M."/>
            <person name="Suarez D.L."/>
            <person name="Swayne D.E."/>
        </authorList>
    </citation>
    <scope>NUCLEOTIDE SEQUENCE [LARGE SCALE GENOMIC DNA]</scope>
    <source>
        <strain evidence="1 2">DSM 19625</strain>
    </source>
</reference>
<evidence type="ECO:0000313" key="2">
    <source>
        <dbReference type="Proteomes" id="UP000192678"/>
    </source>
</evidence>
<protein>
    <submittedName>
        <fullName evidence="1">Uncharacterized protein</fullName>
    </submittedName>
</protein>
<dbReference type="Proteomes" id="UP000192678">
    <property type="component" value="Unassembled WGS sequence"/>
</dbReference>
<accession>A0A1W2CYM0</accession>